<accession>A0A246K486</accession>
<comment type="caution">
    <text evidence="6">The sequence shown here is derived from an EMBL/GenBank/DDBJ whole genome shotgun (WGS) entry which is preliminary data.</text>
</comment>
<dbReference type="PROSITE" id="PS50977">
    <property type="entry name" value="HTH_TETR_2"/>
    <property type="match status" value="1"/>
</dbReference>
<evidence type="ECO:0000256" key="1">
    <source>
        <dbReference type="ARBA" id="ARBA00023015"/>
    </source>
</evidence>
<proteinExistence type="predicted"/>
<evidence type="ECO:0000256" key="2">
    <source>
        <dbReference type="ARBA" id="ARBA00023125"/>
    </source>
</evidence>
<dbReference type="Gene3D" id="1.10.357.10">
    <property type="entry name" value="Tetracycline Repressor, domain 2"/>
    <property type="match status" value="2"/>
</dbReference>
<keyword evidence="7" id="KW-1185">Reference proteome</keyword>
<reference evidence="6 7" key="1">
    <citation type="journal article" date="2002" name="Int. J. Syst. Evol. Microbiol.">
        <title>Sphingopyxis witflariensis sp. nov., isolated from activated sludge.</title>
        <authorList>
            <person name="Kampfer P."/>
            <person name="Witzenberger R."/>
            <person name="Denner E.B."/>
            <person name="Busse H.J."/>
            <person name="Neef A."/>
        </authorList>
    </citation>
    <scope>NUCLEOTIDE SEQUENCE [LARGE SCALE GENOMIC DNA]</scope>
    <source>
        <strain evidence="6 7">DSM 14551</strain>
    </source>
</reference>
<dbReference type="InterPro" id="IPR009057">
    <property type="entry name" value="Homeodomain-like_sf"/>
</dbReference>
<dbReference type="PANTHER" id="PTHR30055:SF234">
    <property type="entry name" value="HTH-TYPE TRANSCRIPTIONAL REGULATOR BETI"/>
    <property type="match status" value="1"/>
</dbReference>
<evidence type="ECO:0000313" key="6">
    <source>
        <dbReference type="EMBL" id="OWR00403.1"/>
    </source>
</evidence>
<evidence type="ECO:0000313" key="7">
    <source>
        <dbReference type="Proteomes" id="UP000197097"/>
    </source>
</evidence>
<dbReference type="Proteomes" id="UP000197097">
    <property type="component" value="Unassembled WGS sequence"/>
</dbReference>
<keyword evidence="1" id="KW-0805">Transcription regulation</keyword>
<evidence type="ECO:0000259" key="5">
    <source>
        <dbReference type="PROSITE" id="PS50977"/>
    </source>
</evidence>
<feature type="DNA-binding region" description="H-T-H motif" evidence="4">
    <location>
        <begin position="36"/>
        <end position="55"/>
    </location>
</feature>
<name>A0A246K486_9SPHN</name>
<dbReference type="SUPFAM" id="SSF46689">
    <property type="entry name" value="Homeodomain-like"/>
    <property type="match status" value="2"/>
</dbReference>
<gene>
    <name evidence="6" type="ORF">CDQ91_04090</name>
</gene>
<dbReference type="EMBL" id="NISJ01000002">
    <property type="protein sequence ID" value="OWR00403.1"/>
    <property type="molecule type" value="Genomic_DNA"/>
</dbReference>
<dbReference type="GO" id="GO:0003700">
    <property type="term" value="F:DNA-binding transcription factor activity"/>
    <property type="evidence" value="ECO:0007669"/>
    <property type="project" value="TreeGrafter"/>
</dbReference>
<dbReference type="RefSeq" id="WP_088471896.1">
    <property type="nucleotide sequence ID" value="NZ_NISJ01000002.1"/>
</dbReference>
<feature type="domain" description="HTH tetR-type" evidence="5">
    <location>
        <begin position="13"/>
        <end position="73"/>
    </location>
</feature>
<dbReference type="OrthoDB" id="7189526at2"/>
<organism evidence="6 7">
    <name type="scientific">Sphingopyxis witflariensis</name>
    <dbReference type="NCBI Taxonomy" id="173675"/>
    <lineage>
        <taxon>Bacteria</taxon>
        <taxon>Pseudomonadati</taxon>
        <taxon>Pseudomonadota</taxon>
        <taxon>Alphaproteobacteria</taxon>
        <taxon>Sphingomonadales</taxon>
        <taxon>Sphingomonadaceae</taxon>
        <taxon>Sphingopyxis</taxon>
    </lineage>
</organism>
<dbReference type="PANTHER" id="PTHR30055">
    <property type="entry name" value="HTH-TYPE TRANSCRIPTIONAL REGULATOR RUTR"/>
    <property type="match status" value="1"/>
</dbReference>
<keyword evidence="2 4" id="KW-0238">DNA-binding</keyword>
<dbReference type="InterPro" id="IPR050109">
    <property type="entry name" value="HTH-type_TetR-like_transc_reg"/>
</dbReference>
<dbReference type="Pfam" id="PF00440">
    <property type="entry name" value="TetR_N"/>
    <property type="match status" value="1"/>
</dbReference>
<protein>
    <submittedName>
        <fullName evidence="6">TetR family transcriptional regulator</fullName>
    </submittedName>
</protein>
<evidence type="ECO:0000256" key="4">
    <source>
        <dbReference type="PROSITE-ProRule" id="PRU00335"/>
    </source>
</evidence>
<dbReference type="GO" id="GO:0000976">
    <property type="term" value="F:transcription cis-regulatory region binding"/>
    <property type="evidence" value="ECO:0007669"/>
    <property type="project" value="TreeGrafter"/>
</dbReference>
<keyword evidence="3" id="KW-0804">Transcription</keyword>
<dbReference type="InterPro" id="IPR001647">
    <property type="entry name" value="HTH_TetR"/>
</dbReference>
<dbReference type="AlphaFoldDB" id="A0A246K486"/>
<evidence type="ECO:0000256" key="3">
    <source>
        <dbReference type="ARBA" id="ARBA00023163"/>
    </source>
</evidence>
<sequence>MTSQADRNAARTAEGNAAILDAARAVIAQRGLAGMSLRTVAEHAGVSVGSISYRIGDRAALVTAIVDREIEIVAAFAQDWLARLDGIAPVAAGILPDLICEWLDLGERRTSAIVGCELALLASRDPQSLPKVAALFDAGETFWRDLLATTPGGAITARRIASYCIDEQPFSLLLSANADYRLLRQSTVRGLLRDDAELANKDWSNWHMLLVERLAAPAAAALDKAASITEGAKAMIAEHIADVVIAQGVGALSHRVIAEASTTAASSIAHHYPTQRDILFAGVEAIYRRMRANIEAAGGTVPGGGEVIRLTHESALTAIWNPAFLPFAIDMRRRRAENVHIQIAEGLGIPPHSDRPRVQAIVMALMGNGLRMLAAGETPLPAAEAVKTLLKNRTHVF</sequence>